<sequence length="92" mass="10193">MDTWPANSYHPICRNCVTFAEDRLVRLLRAPGPFPAWARGAAEAAKGPVLLAMADAAWEWVKWYVAEPPDVDELPAEDPHGPRRARAADPLC</sequence>
<organism evidence="2 3">
    <name type="scientific">Prorocentrum cordatum</name>
    <dbReference type="NCBI Taxonomy" id="2364126"/>
    <lineage>
        <taxon>Eukaryota</taxon>
        <taxon>Sar</taxon>
        <taxon>Alveolata</taxon>
        <taxon>Dinophyceae</taxon>
        <taxon>Prorocentrales</taxon>
        <taxon>Prorocentraceae</taxon>
        <taxon>Prorocentrum</taxon>
    </lineage>
</organism>
<name>A0ABN9W084_9DINO</name>
<evidence type="ECO:0000313" key="3">
    <source>
        <dbReference type="Proteomes" id="UP001189429"/>
    </source>
</evidence>
<dbReference type="EMBL" id="CAUYUJ010017901">
    <property type="protein sequence ID" value="CAK0878918.1"/>
    <property type="molecule type" value="Genomic_DNA"/>
</dbReference>
<accession>A0ABN9W084</accession>
<keyword evidence="3" id="KW-1185">Reference proteome</keyword>
<dbReference type="Gene3D" id="3.90.1720.30">
    <property type="entry name" value="PPPDE domains"/>
    <property type="match status" value="1"/>
</dbReference>
<evidence type="ECO:0000313" key="2">
    <source>
        <dbReference type="EMBL" id="CAK0878918.1"/>
    </source>
</evidence>
<feature type="region of interest" description="Disordered" evidence="1">
    <location>
        <begin position="71"/>
        <end position="92"/>
    </location>
</feature>
<dbReference type="Proteomes" id="UP001189429">
    <property type="component" value="Unassembled WGS sequence"/>
</dbReference>
<protein>
    <submittedName>
        <fullName evidence="2">Uncharacterized protein</fullName>
    </submittedName>
</protein>
<reference evidence="2" key="1">
    <citation type="submission" date="2023-10" db="EMBL/GenBank/DDBJ databases">
        <authorList>
            <person name="Chen Y."/>
            <person name="Shah S."/>
            <person name="Dougan E. K."/>
            <person name="Thang M."/>
            <person name="Chan C."/>
        </authorList>
    </citation>
    <scope>NUCLEOTIDE SEQUENCE [LARGE SCALE GENOMIC DNA]</scope>
</reference>
<gene>
    <name evidence="2" type="ORF">PCOR1329_LOCUS62519</name>
</gene>
<comment type="caution">
    <text evidence="2">The sequence shown here is derived from an EMBL/GenBank/DDBJ whole genome shotgun (WGS) entry which is preliminary data.</text>
</comment>
<dbReference type="InterPro" id="IPR042266">
    <property type="entry name" value="PPPDE_sf"/>
</dbReference>
<evidence type="ECO:0000256" key="1">
    <source>
        <dbReference type="SAM" id="MobiDB-lite"/>
    </source>
</evidence>
<proteinExistence type="predicted"/>